<evidence type="ECO:0000256" key="8">
    <source>
        <dbReference type="ARBA" id="ARBA00050412"/>
    </source>
</evidence>
<dbReference type="Pfam" id="PF03301">
    <property type="entry name" value="Trp_dioxygenase"/>
    <property type="match status" value="1"/>
</dbReference>
<keyword evidence="7 9" id="KW-0823">Tryptophan catabolism</keyword>
<dbReference type="InterPro" id="IPR037217">
    <property type="entry name" value="Trp/Indoleamine_2_3_dOase-like"/>
</dbReference>
<dbReference type="EMBL" id="CP053069">
    <property type="protein sequence ID" value="QJR12832.1"/>
    <property type="molecule type" value="Genomic_DNA"/>
</dbReference>
<keyword evidence="4 9" id="KW-0223">Dioxygenase</keyword>
<dbReference type="HAMAP" id="MF_01972">
    <property type="entry name" value="T23O"/>
    <property type="match status" value="1"/>
</dbReference>
<feature type="binding site" evidence="9">
    <location>
        <position position="110"/>
    </location>
    <ligand>
        <name>substrate</name>
    </ligand>
</feature>
<keyword evidence="6 9" id="KW-0408">Iron</keyword>
<dbReference type="GO" id="GO:0004833">
    <property type="term" value="F:L-tryptophan 2,3-dioxygenase activity"/>
    <property type="evidence" value="ECO:0007669"/>
    <property type="project" value="UniProtKB-UniRule"/>
</dbReference>
<name>A0A6M4H0G9_9PROT</name>
<proteinExistence type="inferred from homology"/>
<evidence type="ECO:0000256" key="2">
    <source>
        <dbReference type="ARBA" id="ARBA00022617"/>
    </source>
</evidence>
<dbReference type="GO" id="GO:0020037">
    <property type="term" value="F:heme binding"/>
    <property type="evidence" value="ECO:0007669"/>
    <property type="project" value="UniProtKB-UniRule"/>
</dbReference>
<evidence type="ECO:0000256" key="3">
    <source>
        <dbReference type="ARBA" id="ARBA00022723"/>
    </source>
</evidence>
<evidence type="ECO:0000256" key="4">
    <source>
        <dbReference type="ARBA" id="ARBA00022964"/>
    </source>
</evidence>
<dbReference type="Gene3D" id="1.20.58.480">
    <property type="match status" value="1"/>
</dbReference>
<dbReference type="GO" id="GO:0019442">
    <property type="term" value="P:L-tryptophan catabolic process to acetyl-CoA"/>
    <property type="evidence" value="ECO:0007669"/>
    <property type="project" value="TreeGrafter"/>
</dbReference>
<comment type="subunit">
    <text evidence="1 9">Homotetramer.</text>
</comment>
<dbReference type="PANTHER" id="PTHR10138:SF0">
    <property type="entry name" value="TRYPTOPHAN 2,3-DIOXYGENASE"/>
    <property type="match status" value="1"/>
</dbReference>
<dbReference type="GO" id="GO:0019441">
    <property type="term" value="P:L-tryptophan catabolic process to kynurenine"/>
    <property type="evidence" value="ECO:0007669"/>
    <property type="project" value="UniProtKB-UniRule"/>
</dbReference>
<dbReference type="PANTHER" id="PTHR10138">
    <property type="entry name" value="TRYPTOPHAN 2,3-DIOXYGENASE"/>
    <property type="match status" value="1"/>
</dbReference>
<evidence type="ECO:0000256" key="5">
    <source>
        <dbReference type="ARBA" id="ARBA00023002"/>
    </source>
</evidence>
<accession>A0A6M4H0G9</accession>
<dbReference type="InterPro" id="IPR017485">
    <property type="entry name" value="Trp_2-3-dOase_bac"/>
</dbReference>
<evidence type="ECO:0000256" key="6">
    <source>
        <dbReference type="ARBA" id="ARBA00023004"/>
    </source>
</evidence>
<evidence type="ECO:0000313" key="10">
    <source>
        <dbReference type="EMBL" id="QJR12832.1"/>
    </source>
</evidence>
<evidence type="ECO:0000256" key="7">
    <source>
        <dbReference type="ARBA" id="ARBA00023079"/>
    </source>
</evidence>
<evidence type="ECO:0000256" key="1">
    <source>
        <dbReference type="ARBA" id="ARBA00011881"/>
    </source>
</evidence>
<dbReference type="AlphaFoldDB" id="A0A6M4H0G9"/>
<dbReference type="Proteomes" id="UP000501534">
    <property type="component" value="Chromosome"/>
</dbReference>
<evidence type="ECO:0000313" key="11">
    <source>
        <dbReference type="Proteomes" id="UP000501534"/>
    </source>
</evidence>
<dbReference type="NCBIfam" id="TIGR03036">
    <property type="entry name" value="trp_2_3_diox"/>
    <property type="match status" value="1"/>
</dbReference>
<keyword evidence="11" id="KW-1185">Reference proteome</keyword>
<dbReference type="FunFam" id="1.20.58.480:FF:000001">
    <property type="entry name" value="Tryptophan 2,3-dioxygenase"/>
    <property type="match status" value="1"/>
</dbReference>
<keyword evidence="5 9" id="KW-0560">Oxidoreductase</keyword>
<dbReference type="EC" id="1.13.11.11" evidence="9"/>
<sequence>MADPKEHAPADGARLDFAGAMSYGDYLQLDNLLAAQAPRSGDHNEMLFIVQHQATELWMKLMLHELRAARSAIRDDDLSSGFKMLSRVARIMAQLNQSWDVLATLTPAEYSAFRGSLGSSSGFQSYQYRAIEFLLGNKDAIKMSPHRHRDDLHGPLEKLLAEPSLYDEAIRVLARRGFAIDAAVVERDWSVSHAFNESVLQAWVDVYKSTGKNWDLYELAEKLVDLEDAFRQWRFRHATTVERVIGFKRGTGGTSGVSYLKRVVEGVLFPELWQARTSL</sequence>
<feature type="binding site" evidence="9">
    <location>
        <begin position="48"/>
        <end position="52"/>
    </location>
    <ligand>
        <name>substrate</name>
    </ligand>
</feature>
<gene>
    <name evidence="9 10" type="primary">kynA</name>
    <name evidence="10" type="ORF">DSM104443_03925</name>
</gene>
<comment type="cofactor">
    <cofactor evidence="9">
        <name>heme</name>
        <dbReference type="ChEBI" id="CHEBI:30413"/>
    </cofactor>
    <text evidence="9">Binds 1 heme group per subunit.</text>
</comment>
<comment type="similarity">
    <text evidence="9">Belongs to the tryptophan 2,3-dioxygenase family.</text>
</comment>
<dbReference type="GO" id="GO:0046872">
    <property type="term" value="F:metal ion binding"/>
    <property type="evidence" value="ECO:0007669"/>
    <property type="project" value="UniProtKB-KW"/>
</dbReference>
<comment type="function">
    <text evidence="9">Heme-dependent dioxygenase that catalyzes the oxidative cleavage of the L-tryptophan (L-Trp) pyrrole ring and converts L-tryptophan to N-formyl-L-kynurenine. Catalyzes the oxidative cleavage of the indole moiety.</text>
</comment>
<evidence type="ECO:0000256" key="9">
    <source>
        <dbReference type="HAMAP-Rule" id="MF_01972"/>
    </source>
</evidence>
<dbReference type="InterPro" id="IPR004981">
    <property type="entry name" value="Trp_2_3_dOase"/>
</dbReference>
<keyword evidence="2 9" id="KW-0349">Heme</keyword>
<feature type="binding site" evidence="9">
    <location>
        <position position="251"/>
    </location>
    <ligand>
        <name>substrate</name>
    </ligand>
</feature>
<feature type="binding site" description="axial binding residue" evidence="9">
    <location>
        <position position="237"/>
    </location>
    <ligand>
        <name>heme</name>
        <dbReference type="ChEBI" id="CHEBI:30413"/>
    </ligand>
    <ligandPart>
        <name>Fe</name>
        <dbReference type="ChEBI" id="CHEBI:18248"/>
    </ligandPart>
</feature>
<dbReference type="UniPathway" id="UPA00333">
    <property type="reaction ID" value="UER00453"/>
</dbReference>
<dbReference type="KEGG" id="uru:DSM104443_03925"/>
<protein>
    <recommendedName>
        <fullName evidence="9">Tryptophan 2,3-dioxygenase</fullName>
        <shortName evidence="9">TDO</shortName>
        <ecNumber evidence="9">1.13.11.11</ecNumber>
    </recommendedName>
    <alternativeName>
        <fullName evidence="9">Tryptamin 2,3-dioxygenase</fullName>
    </alternativeName>
    <alternativeName>
        <fullName evidence="9">Tryptophan oxygenase</fullName>
        <shortName evidence="9">TO</shortName>
        <shortName evidence="9">TRPO</shortName>
    </alternativeName>
    <alternativeName>
        <fullName evidence="9">Tryptophan pyrrolase</fullName>
    </alternativeName>
    <alternativeName>
        <fullName evidence="9">Tryptophanase</fullName>
    </alternativeName>
</protein>
<comment type="catalytic activity">
    <reaction evidence="8 9">
        <text>L-tryptophan + O2 = N-formyl-L-kynurenine</text>
        <dbReference type="Rhea" id="RHEA:24536"/>
        <dbReference type="ChEBI" id="CHEBI:15379"/>
        <dbReference type="ChEBI" id="CHEBI:57912"/>
        <dbReference type="ChEBI" id="CHEBI:58629"/>
        <dbReference type="EC" id="1.13.11.11"/>
    </reaction>
</comment>
<keyword evidence="3 9" id="KW-0479">Metal-binding</keyword>
<comment type="pathway">
    <text evidence="9">Amino-acid degradation; L-tryptophan degradation via kynurenine pathway; L-kynurenine from L-tryptophan: step 1/2.</text>
</comment>
<organism evidence="10 11">
    <name type="scientific">Usitatibacter rugosus</name>
    <dbReference type="NCBI Taxonomy" id="2732067"/>
    <lineage>
        <taxon>Bacteria</taxon>
        <taxon>Pseudomonadati</taxon>
        <taxon>Pseudomonadota</taxon>
        <taxon>Betaproteobacteria</taxon>
        <taxon>Nitrosomonadales</taxon>
        <taxon>Usitatibacteraceae</taxon>
        <taxon>Usitatibacter</taxon>
    </lineage>
</organism>
<reference evidence="10 11" key="1">
    <citation type="submission" date="2020-04" db="EMBL/GenBank/DDBJ databases">
        <title>Usitatibacter rugosus gen. nov., sp. nov. and Usitatibacter palustris sp. nov., novel members of Usitatibacteraceae fam. nov. within the order Nitrosomonadales isolated from soil.</title>
        <authorList>
            <person name="Huber K.J."/>
            <person name="Neumann-Schaal M."/>
            <person name="Geppert A."/>
            <person name="Luckner M."/>
            <person name="Wanner G."/>
            <person name="Overmann J."/>
        </authorList>
    </citation>
    <scope>NUCLEOTIDE SEQUENCE [LARGE SCALE GENOMIC DNA]</scope>
    <source>
        <strain evidence="10 11">0125_3</strain>
    </source>
</reference>
<feature type="binding site" evidence="9">
    <location>
        <position position="114"/>
    </location>
    <ligand>
        <name>substrate</name>
    </ligand>
</feature>
<dbReference type="RefSeq" id="WP_171095371.1">
    <property type="nucleotide sequence ID" value="NZ_CP053069.1"/>
</dbReference>
<dbReference type="SUPFAM" id="SSF140959">
    <property type="entry name" value="Indolic compounds 2,3-dioxygenase-like"/>
    <property type="match status" value="1"/>
</dbReference>